<evidence type="ECO:0000313" key="3">
    <source>
        <dbReference type="Proteomes" id="UP000812287"/>
    </source>
</evidence>
<dbReference type="OrthoDB" id="3052973at2759"/>
<sequence>MPAARQTLAQPVLGYGLDHCATQFVKQFAETQNEKQPRRRKLTTKETVYSRLVQSHNNVLIHNFGLQAPNVHRKTVTDSGDLLALLSFNIAYDHRVFPSERQRLNVAACYLILRLSMATRRNLGTDPGRSSSALKPSCRYSRNPRKTMHTPRSSRGC</sequence>
<evidence type="ECO:0000313" key="2">
    <source>
        <dbReference type="EMBL" id="KAG7441095.1"/>
    </source>
</evidence>
<proteinExistence type="predicted"/>
<dbReference type="RefSeq" id="XP_043034595.1">
    <property type="nucleotide sequence ID" value="XM_043187298.1"/>
</dbReference>
<dbReference type="Proteomes" id="UP000812287">
    <property type="component" value="Unassembled WGS sequence"/>
</dbReference>
<dbReference type="EMBL" id="MU250563">
    <property type="protein sequence ID" value="KAG7441095.1"/>
    <property type="molecule type" value="Genomic_DNA"/>
</dbReference>
<accession>A0A9P8AMN7</accession>
<protein>
    <submittedName>
        <fullName evidence="2">Uncharacterized protein</fullName>
    </submittedName>
</protein>
<gene>
    <name evidence="2" type="ORF">BT62DRAFT_937336</name>
</gene>
<evidence type="ECO:0000256" key="1">
    <source>
        <dbReference type="SAM" id="MobiDB-lite"/>
    </source>
</evidence>
<dbReference type="AlphaFoldDB" id="A0A9P8AMN7"/>
<dbReference type="GeneID" id="66109595"/>
<name>A0A9P8AMN7_9AGAR</name>
<reference evidence="2" key="1">
    <citation type="submission" date="2020-11" db="EMBL/GenBank/DDBJ databases">
        <title>Adaptations for nitrogen fixation in a non-lichenized fungal sporocarp promotes dispersal by wood-feeding termites.</title>
        <authorList>
            <consortium name="DOE Joint Genome Institute"/>
            <person name="Koch R.A."/>
            <person name="Yoon G."/>
            <person name="Arayal U."/>
            <person name="Lail K."/>
            <person name="Amirebrahimi M."/>
            <person name="Labutti K."/>
            <person name="Lipzen A."/>
            <person name="Riley R."/>
            <person name="Barry K."/>
            <person name="Henrissat B."/>
            <person name="Grigoriev I.V."/>
            <person name="Herr J.R."/>
            <person name="Aime M.C."/>
        </authorList>
    </citation>
    <scope>NUCLEOTIDE SEQUENCE</scope>
    <source>
        <strain evidence="2">MCA 3950</strain>
    </source>
</reference>
<comment type="caution">
    <text evidence="2">The sequence shown here is derived from an EMBL/GenBank/DDBJ whole genome shotgun (WGS) entry which is preliminary data.</text>
</comment>
<feature type="region of interest" description="Disordered" evidence="1">
    <location>
        <begin position="122"/>
        <end position="157"/>
    </location>
</feature>
<organism evidence="2 3">
    <name type="scientific">Guyanagaster necrorhizus</name>
    <dbReference type="NCBI Taxonomy" id="856835"/>
    <lineage>
        <taxon>Eukaryota</taxon>
        <taxon>Fungi</taxon>
        <taxon>Dikarya</taxon>
        <taxon>Basidiomycota</taxon>
        <taxon>Agaricomycotina</taxon>
        <taxon>Agaricomycetes</taxon>
        <taxon>Agaricomycetidae</taxon>
        <taxon>Agaricales</taxon>
        <taxon>Marasmiineae</taxon>
        <taxon>Physalacriaceae</taxon>
        <taxon>Guyanagaster</taxon>
    </lineage>
</organism>
<keyword evidence="3" id="KW-1185">Reference proteome</keyword>